<evidence type="ECO:0000313" key="4">
    <source>
        <dbReference type="Proteomes" id="UP000521872"/>
    </source>
</evidence>
<dbReference type="InterPro" id="IPR027417">
    <property type="entry name" value="P-loop_NTPase"/>
</dbReference>
<protein>
    <recommendedName>
        <fullName evidence="2">Nephrocystin 3-like N-terminal domain-containing protein</fullName>
    </recommendedName>
</protein>
<dbReference type="Proteomes" id="UP000521872">
    <property type="component" value="Unassembled WGS sequence"/>
</dbReference>
<dbReference type="Gene3D" id="3.40.50.300">
    <property type="entry name" value="P-loop containing nucleotide triphosphate hydrolases"/>
    <property type="match status" value="1"/>
</dbReference>
<gene>
    <name evidence="3" type="ORF">D9613_001317</name>
</gene>
<organism evidence="3 4">
    <name type="scientific">Agrocybe pediades</name>
    <dbReference type="NCBI Taxonomy" id="84607"/>
    <lineage>
        <taxon>Eukaryota</taxon>
        <taxon>Fungi</taxon>
        <taxon>Dikarya</taxon>
        <taxon>Basidiomycota</taxon>
        <taxon>Agaricomycotina</taxon>
        <taxon>Agaricomycetes</taxon>
        <taxon>Agaricomycetidae</taxon>
        <taxon>Agaricales</taxon>
        <taxon>Agaricineae</taxon>
        <taxon>Strophariaceae</taxon>
        <taxon>Agrocybe</taxon>
    </lineage>
</organism>
<comment type="caution">
    <text evidence="3">The sequence shown here is derived from an EMBL/GenBank/DDBJ whole genome shotgun (WGS) entry which is preliminary data.</text>
</comment>
<reference evidence="3 4" key="1">
    <citation type="submission" date="2019-12" db="EMBL/GenBank/DDBJ databases">
        <authorList>
            <person name="Floudas D."/>
            <person name="Bentzer J."/>
            <person name="Ahren D."/>
            <person name="Johansson T."/>
            <person name="Persson P."/>
            <person name="Tunlid A."/>
        </authorList>
    </citation>
    <scope>NUCLEOTIDE SEQUENCE [LARGE SCALE GENOMIC DNA]</scope>
    <source>
        <strain evidence="3 4">CBS 102.39</strain>
    </source>
</reference>
<dbReference type="PANTHER" id="PTHR10039:SF14">
    <property type="entry name" value="NACHT DOMAIN-CONTAINING PROTEIN"/>
    <property type="match status" value="1"/>
</dbReference>
<evidence type="ECO:0000256" key="1">
    <source>
        <dbReference type="ARBA" id="ARBA00022737"/>
    </source>
</evidence>
<sequence>MISSKQGVLVTGGQFTQHHYHGQTSVGNKALIDILTDAVAPSAFHDSGASFDKPKCHPRTRVKILENIMHRILGEDEDAKAGKRFLWLNGAAGCGKSAIAQSTIESCIQRGVLLASFFFSRSDPTRSHAGSLVATLAYQLYHAFPETDVQKNILSAIQKDPLIFKKTLQRQFTALITEPLTNVLSRTQSTQHCVPFLIVIDGLDECTDRTAQKAILTSLAESVRDSNLLVFVASRPEHDIKLSFSLKCLKDIHTRLSLDLGDDECDADSDIRLYLFDRFAEIKDDFDNRTAGRKLVQDWPGEEVIETLVSKASRQFIYAATVIRYVECTRHRPDHRLDIVLDRRRDNGDHPFAELDSLYAMILESAFDIEKVLHVLSLYITSGRNISCSVIEKMLSYDEGEVETSLFCDMGALIQISKPTGDAFPRKDRGYDPEHSPLYLRILHASFREYLLDAARSKQFHIDLDYETVKHVTHALQYLASCCSSSFDPYSNAATPIDFLYRFQYQMGRRINPITISLELQQSALSFPLKEFLEPHTSTRTFPQLLQNFVNPFLELLEAMVLTEPTLSYIRDRQLEILRSVLTQQIPQYFKDDRQTSFLVLFCHLGSHRFVPILKPSHPSRNTYSTPFNLLPVFDEGDMLSLSRIWQDSSLSFGNNVYHHFMRQLLCGPGRTADYALGPIMHERAALACFKELARTMPLLPSHSGKNIVIDTAVTDDAEDDTYPKLSFDSTKGGPWQFKYSGELKLDDEELYFVLLGYLIFLLPRCGRLDALVAACEDHRTTYIDWQLDGPFPVRRRLLRVELNNYLARVHTTNFACMIQ</sequence>
<name>A0A8H4R4A0_9AGAR</name>
<evidence type="ECO:0000259" key="2">
    <source>
        <dbReference type="Pfam" id="PF24883"/>
    </source>
</evidence>
<proteinExistence type="predicted"/>
<dbReference type="EMBL" id="JAACJL010000001">
    <property type="protein sequence ID" value="KAF4623165.1"/>
    <property type="molecule type" value="Genomic_DNA"/>
</dbReference>
<keyword evidence="4" id="KW-1185">Reference proteome</keyword>
<dbReference type="InterPro" id="IPR056884">
    <property type="entry name" value="NPHP3-like_N"/>
</dbReference>
<dbReference type="PANTHER" id="PTHR10039">
    <property type="entry name" value="AMELOGENIN"/>
    <property type="match status" value="1"/>
</dbReference>
<dbReference type="SUPFAM" id="SSF52540">
    <property type="entry name" value="P-loop containing nucleoside triphosphate hydrolases"/>
    <property type="match status" value="1"/>
</dbReference>
<evidence type="ECO:0000313" key="3">
    <source>
        <dbReference type="EMBL" id="KAF4623165.1"/>
    </source>
</evidence>
<feature type="domain" description="Nephrocystin 3-like N-terminal" evidence="2">
    <location>
        <begin position="80"/>
        <end position="235"/>
    </location>
</feature>
<dbReference type="Pfam" id="PF24883">
    <property type="entry name" value="NPHP3_N"/>
    <property type="match status" value="1"/>
</dbReference>
<dbReference type="AlphaFoldDB" id="A0A8H4R4A0"/>
<accession>A0A8H4R4A0</accession>
<keyword evidence="1" id="KW-0677">Repeat</keyword>